<reference evidence="3" key="1">
    <citation type="submission" date="2016-10" db="EMBL/GenBank/DDBJ databases">
        <authorList>
            <person name="Varghese N."/>
            <person name="Submissions S."/>
        </authorList>
    </citation>
    <scope>NUCLEOTIDE SEQUENCE [LARGE SCALE GENOMIC DNA]</scope>
    <source>
        <strain evidence="3">CGMCC 1.3566</strain>
    </source>
</reference>
<evidence type="ECO:0000313" key="3">
    <source>
        <dbReference type="Proteomes" id="UP000199095"/>
    </source>
</evidence>
<dbReference type="GO" id="GO:0017168">
    <property type="term" value="F:5-oxoprolinase (ATP-hydrolyzing) activity"/>
    <property type="evidence" value="ECO:0007669"/>
    <property type="project" value="UniProtKB-UniRule"/>
</dbReference>
<organism evidence="2 3">
    <name type="scientific">Salinibacillus kushneri</name>
    <dbReference type="NCBI Taxonomy" id="237682"/>
    <lineage>
        <taxon>Bacteria</taxon>
        <taxon>Bacillati</taxon>
        <taxon>Bacillota</taxon>
        <taxon>Bacilli</taxon>
        <taxon>Bacillales</taxon>
        <taxon>Bacillaceae</taxon>
        <taxon>Salinibacillus</taxon>
    </lineage>
</organism>
<dbReference type="NCBIfam" id="NF003816">
    <property type="entry name" value="PRK05406.1-5"/>
    <property type="match status" value="1"/>
</dbReference>
<evidence type="ECO:0000313" key="2">
    <source>
        <dbReference type="EMBL" id="SET21089.1"/>
    </source>
</evidence>
<dbReference type="STRING" id="237682.SAMN05421676_103230"/>
<dbReference type="PANTHER" id="PTHR30292:SF0">
    <property type="entry name" value="5-OXOPROLINASE SUBUNIT A"/>
    <property type="match status" value="1"/>
</dbReference>
<keyword evidence="3" id="KW-1185">Reference proteome</keyword>
<dbReference type="NCBIfam" id="NF003814">
    <property type="entry name" value="PRK05406.1-3"/>
    <property type="match status" value="1"/>
</dbReference>
<comment type="function">
    <text evidence="1">Catalyzes the cleavage of 5-oxoproline to form L-glutamate coupled to the hydrolysis of ATP to ADP and inorganic phosphate.</text>
</comment>
<keyword evidence="1" id="KW-0547">Nucleotide-binding</keyword>
<protein>
    <recommendedName>
        <fullName evidence="1">5-oxoprolinase subunit A</fullName>
        <shortName evidence="1">5-OPase subunit A</shortName>
        <ecNumber evidence="1">3.5.2.9</ecNumber>
    </recommendedName>
    <alternativeName>
        <fullName evidence="1">5-oxoprolinase (ATP-hydrolyzing) subunit A</fullName>
    </alternativeName>
</protein>
<dbReference type="AlphaFoldDB" id="A0A1I0CN16"/>
<keyword evidence="1" id="KW-0378">Hydrolase</keyword>
<dbReference type="Gene3D" id="3.20.20.370">
    <property type="entry name" value="Glycoside hydrolase/deacetylase"/>
    <property type="match status" value="1"/>
</dbReference>
<keyword evidence="1" id="KW-0067">ATP-binding</keyword>
<dbReference type="Proteomes" id="UP000199095">
    <property type="component" value="Unassembled WGS sequence"/>
</dbReference>
<comment type="catalytic activity">
    <reaction evidence="1">
        <text>5-oxo-L-proline + ATP + 2 H2O = L-glutamate + ADP + phosphate + H(+)</text>
        <dbReference type="Rhea" id="RHEA:10348"/>
        <dbReference type="ChEBI" id="CHEBI:15377"/>
        <dbReference type="ChEBI" id="CHEBI:15378"/>
        <dbReference type="ChEBI" id="CHEBI:29985"/>
        <dbReference type="ChEBI" id="CHEBI:30616"/>
        <dbReference type="ChEBI" id="CHEBI:43474"/>
        <dbReference type="ChEBI" id="CHEBI:58402"/>
        <dbReference type="ChEBI" id="CHEBI:456216"/>
        <dbReference type="EC" id="3.5.2.9"/>
    </reaction>
</comment>
<dbReference type="SUPFAM" id="SSF88713">
    <property type="entry name" value="Glycoside hydrolase/deacetylase"/>
    <property type="match status" value="1"/>
</dbReference>
<dbReference type="GO" id="GO:0005975">
    <property type="term" value="P:carbohydrate metabolic process"/>
    <property type="evidence" value="ECO:0007669"/>
    <property type="project" value="InterPro"/>
</dbReference>
<dbReference type="EMBL" id="FOHJ01000003">
    <property type="protein sequence ID" value="SET21089.1"/>
    <property type="molecule type" value="Genomic_DNA"/>
</dbReference>
<name>A0A1I0CN16_9BACI</name>
<dbReference type="GO" id="GO:0005524">
    <property type="term" value="F:ATP binding"/>
    <property type="evidence" value="ECO:0007669"/>
    <property type="project" value="UniProtKB-UniRule"/>
</dbReference>
<sequence>MHVVDINCDLGEGFGGHRKVVDEKILDYITSANIACGFHAGDPTTIRKTIQLALEKKVEIGAHPSLPDFMGFGRRNMDISPQEAYDMVVYQTGALKALVETQGGRLHHVKPHGALYNMAVQDKALSDALAAAVYDVHSELILFGLSGSELIAAGEKIGLKTAGEVFSDRTYQDDGSLTPRSDEEALIKDYETAVQQVIQMIKENVVTSINYKKVPIKAETICIHGDGEYALSFAKEIHETLTKAGILQKAVYSDI</sequence>
<comment type="similarity">
    <text evidence="1">Belongs to the LamB/PxpA family.</text>
</comment>
<dbReference type="Pfam" id="PF03746">
    <property type="entry name" value="LamB_YcsF"/>
    <property type="match status" value="1"/>
</dbReference>
<dbReference type="PANTHER" id="PTHR30292">
    <property type="entry name" value="UNCHARACTERIZED PROTEIN YBGL-RELATED"/>
    <property type="match status" value="1"/>
</dbReference>
<evidence type="ECO:0000256" key="1">
    <source>
        <dbReference type="HAMAP-Rule" id="MF_00691"/>
    </source>
</evidence>
<accession>A0A1I0CN16</accession>
<dbReference type="InterPro" id="IPR005501">
    <property type="entry name" value="LamB/YcsF/PxpA-like"/>
</dbReference>
<dbReference type="EC" id="3.5.2.9" evidence="1"/>
<dbReference type="RefSeq" id="WP_093132935.1">
    <property type="nucleotide sequence ID" value="NZ_FOHJ01000003.1"/>
</dbReference>
<dbReference type="InterPro" id="IPR011330">
    <property type="entry name" value="Glyco_hydro/deAcase_b/a-brl"/>
</dbReference>
<gene>
    <name evidence="1" type="primary">pxpA</name>
    <name evidence="2" type="ORF">SAMN05421676_103230</name>
</gene>
<comment type="subunit">
    <text evidence="1">Forms a complex composed of PxpA, PxpB and PxpC.</text>
</comment>
<dbReference type="OrthoDB" id="9773478at2"/>
<dbReference type="CDD" id="cd10787">
    <property type="entry name" value="LamB_YcsF_like"/>
    <property type="match status" value="1"/>
</dbReference>
<proteinExistence type="inferred from homology"/>
<dbReference type="HAMAP" id="MF_00691">
    <property type="entry name" value="PxpA"/>
    <property type="match status" value="1"/>
</dbReference>